<dbReference type="SUPFAM" id="SSF57850">
    <property type="entry name" value="RING/U-box"/>
    <property type="match status" value="2"/>
</dbReference>
<evidence type="ECO:0000256" key="2">
    <source>
        <dbReference type="ARBA" id="ARBA00022771"/>
    </source>
</evidence>
<dbReference type="SMART" id="SM00184">
    <property type="entry name" value="RING"/>
    <property type="match status" value="1"/>
</dbReference>
<evidence type="ECO:0000256" key="1">
    <source>
        <dbReference type="ARBA" id="ARBA00022723"/>
    </source>
</evidence>
<evidence type="ECO:0000259" key="7">
    <source>
        <dbReference type="PROSITE" id="PS50089"/>
    </source>
</evidence>
<dbReference type="InterPro" id="IPR013083">
    <property type="entry name" value="Znf_RING/FYVE/PHD"/>
</dbReference>
<dbReference type="InterPro" id="IPR001841">
    <property type="entry name" value="Znf_RING"/>
</dbReference>
<feature type="domain" description="RING-type" evidence="7">
    <location>
        <begin position="201"/>
        <end position="241"/>
    </location>
</feature>
<evidence type="ECO:0000259" key="8">
    <source>
        <dbReference type="PROSITE" id="PS50271"/>
    </source>
</evidence>
<protein>
    <submittedName>
        <fullName evidence="9">Uncharacterized protein</fullName>
    </submittedName>
</protein>
<dbReference type="Gene3D" id="3.30.40.10">
    <property type="entry name" value="Zinc/RING finger domain, C3HC4 (zinc finger)"/>
    <property type="match status" value="2"/>
</dbReference>
<dbReference type="CDD" id="cd16457">
    <property type="entry name" value="RING-H2_BRAP2"/>
    <property type="match status" value="1"/>
</dbReference>
<organism evidence="9 10">
    <name type="scientific">Scheffersomyces spartinae</name>
    <dbReference type="NCBI Taxonomy" id="45513"/>
    <lineage>
        <taxon>Eukaryota</taxon>
        <taxon>Fungi</taxon>
        <taxon>Dikarya</taxon>
        <taxon>Ascomycota</taxon>
        <taxon>Saccharomycotina</taxon>
        <taxon>Pichiomycetes</taxon>
        <taxon>Debaryomycetaceae</taxon>
        <taxon>Scheffersomyces</taxon>
    </lineage>
</organism>
<dbReference type="PROSITE" id="PS50271">
    <property type="entry name" value="ZF_UBP"/>
    <property type="match status" value="1"/>
</dbReference>
<evidence type="ECO:0000256" key="3">
    <source>
        <dbReference type="ARBA" id="ARBA00022833"/>
    </source>
</evidence>
<keyword evidence="3" id="KW-0862">Zinc</keyword>
<feature type="coiled-coil region" evidence="5">
    <location>
        <begin position="439"/>
        <end position="529"/>
    </location>
</feature>
<dbReference type="PROSITE" id="PS50089">
    <property type="entry name" value="ZF_RING_2"/>
    <property type="match status" value="1"/>
</dbReference>
<dbReference type="EMBL" id="JAHMUF010000003">
    <property type="protein sequence ID" value="KAG7195468.1"/>
    <property type="molecule type" value="Genomic_DNA"/>
</dbReference>
<dbReference type="RefSeq" id="XP_043051013.1">
    <property type="nucleotide sequence ID" value="XM_043193961.1"/>
</dbReference>
<dbReference type="OrthoDB" id="273556at2759"/>
<keyword evidence="5" id="KW-0175">Coiled coil</keyword>
<comment type="caution">
    <text evidence="9">The sequence shown here is derived from an EMBL/GenBank/DDBJ whole genome shotgun (WGS) entry which is preliminary data.</text>
</comment>
<dbReference type="PANTHER" id="PTHR24007:SF7">
    <property type="entry name" value="BRCA1-ASSOCIATED PROTEIN"/>
    <property type="match status" value="1"/>
</dbReference>
<feature type="region of interest" description="Disordered" evidence="6">
    <location>
        <begin position="547"/>
        <end position="572"/>
    </location>
</feature>
<reference evidence="9" key="1">
    <citation type="submission" date="2021-03" db="EMBL/GenBank/DDBJ databases">
        <authorList>
            <person name="Palmer J.M."/>
        </authorList>
    </citation>
    <scope>NUCLEOTIDE SEQUENCE</scope>
    <source>
        <strain evidence="9">ARV_011</strain>
    </source>
</reference>
<dbReference type="GO" id="GO:0005737">
    <property type="term" value="C:cytoplasm"/>
    <property type="evidence" value="ECO:0007669"/>
    <property type="project" value="TreeGrafter"/>
</dbReference>
<dbReference type="GO" id="GO:0008270">
    <property type="term" value="F:zinc ion binding"/>
    <property type="evidence" value="ECO:0007669"/>
    <property type="project" value="UniProtKB-KW"/>
</dbReference>
<dbReference type="PANTHER" id="PTHR24007">
    <property type="entry name" value="BRCA1-ASSOCIATED PROTEIN"/>
    <property type="match status" value="1"/>
</dbReference>
<gene>
    <name evidence="9" type="ORF">KQ657_003230</name>
</gene>
<evidence type="ECO:0000313" key="10">
    <source>
        <dbReference type="Proteomes" id="UP000790833"/>
    </source>
</evidence>
<feature type="compositionally biased region" description="Basic residues" evidence="6">
    <location>
        <begin position="563"/>
        <end position="572"/>
    </location>
</feature>
<dbReference type="SUPFAM" id="SSF46579">
    <property type="entry name" value="Prefoldin"/>
    <property type="match status" value="1"/>
</dbReference>
<keyword evidence="1" id="KW-0479">Metal-binding</keyword>
<evidence type="ECO:0000256" key="4">
    <source>
        <dbReference type="PROSITE-ProRule" id="PRU00502"/>
    </source>
</evidence>
<dbReference type="Pfam" id="PF02148">
    <property type="entry name" value="zf-UBP"/>
    <property type="match status" value="1"/>
</dbReference>
<accession>A0A9P8AK45</accession>
<proteinExistence type="predicted"/>
<dbReference type="Pfam" id="PF07576">
    <property type="entry name" value="BRAP2"/>
    <property type="match status" value="1"/>
</dbReference>
<dbReference type="Gene3D" id="1.10.287.1490">
    <property type="match status" value="1"/>
</dbReference>
<dbReference type="Proteomes" id="UP000790833">
    <property type="component" value="Unassembled WGS sequence"/>
</dbReference>
<dbReference type="InterPro" id="IPR011422">
    <property type="entry name" value="BRAP2/ETP1_RRM"/>
</dbReference>
<evidence type="ECO:0000313" key="9">
    <source>
        <dbReference type="EMBL" id="KAG7195468.1"/>
    </source>
</evidence>
<dbReference type="GO" id="GO:0061630">
    <property type="term" value="F:ubiquitin protein ligase activity"/>
    <property type="evidence" value="ECO:0007669"/>
    <property type="project" value="TreeGrafter"/>
</dbReference>
<dbReference type="GeneID" id="66116604"/>
<keyword evidence="10" id="KW-1185">Reference proteome</keyword>
<dbReference type="InterPro" id="IPR047243">
    <property type="entry name" value="RING-H2_BRAP2"/>
</dbReference>
<dbReference type="SMART" id="SM00290">
    <property type="entry name" value="ZnF_UBP"/>
    <property type="match status" value="1"/>
</dbReference>
<feature type="domain" description="UBP-type" evidence="8">
    <location>
        <begin position="280"/>
        <end position="374"/>
    </location>
</feature>
<keyword evidence="2 4" id="KW-0863">Zinc-finger</keyword>
<evidence type="ECO:0000256" key="5">
    <source>
        <dbReference type="SAM" id="Coils"/>
    </source>
</evidence>
<dbReference type="AlphaFoldDB" id="A0A9P8AK45"/>
<dbReference type="GO" id="GO:0007265">
    <property type="term" value="P:Ras protein signal transduction"/>
    <property type="evidence" value="ECO:0007669"/>
    <property type="project" value="TreeGrafter"/>
</dbReference>
<dbReference type="Pfam" id="PF13639">
    <property type="entry name" value="zf-RING_2"/>
    <property type="match status" value="1"/>
</dbReference>
<dbReference type="GO" id="GO:0016567">
    <property type="term" value="P:protein ubiquitination"/>
    <property type="evidence" value="ECO:0007669"/>
    <property type="project" value="TreeGrafter"/>
</dbReference>
<name>A0A9P8AK45_9ASCO</name>
<evidence type="ECO:0000256" key="6">
    <source>
        <dbReference type="SAM" id="MobiDB-lite"/>
    </source>
</evidence>
<sequence>MISIDNPSTSNMKNEPLKARSLGKGVIRIYREYEEDILSNSPQDQIIHPDDETMVCIVAIPTYLTVTDLLGFLGESYVSHITHLRLLKSEKPNRFISLVKFDDVIKAAEFQYKFNGKAFNSMEPETCHVVFVKAVELDISAQLEIDQSSSSDSQIPFLLLDPFTGSLEGNSIAVADSSTSKSGDSLEVLPEAKTLIELPSCPVCLERLDSTVSGLLTIPCQHTFHCECLSKWKDDSCPICRYSNSVSKPRLRRPSRRLLQLNLFRLSRTNSNSRSNSVVTPIPLLSSDTETGDNEHCNQCNIETNLWICLVCGNIGCDRYAAGQHSLKHFVDTGHCFAMELSTSRVWDYAGDNYVHRLIANEADGKLVELPEKMKSDGSEEKQSILSPDKLDQVGFEYSQLLISQLDSQRDYYEKLLEEKQIIGGSSKSNKNNIEGKLEKSSQDQLNSLNEQMLTLKEQLDGIKSSVPSLKQKLAMKEDKVKSLSKELSVANTVNDALGKKIDYLTASNGELKNQILSLKEENASLNEQVTDLMFYLESRDKFKDQPEDVRDGTIVINQPTKSQKKTKQKTK</sequence>
<dbReference type="InterPro" id="IPR001607">
    <property type="entry name" value="Znf_UBP"/>
</dbReference>